<dbReference type="Pfam" id="PF07693">
    <property type="entry name" value="KAP_NTPase"/>
    <property type="match status" value="1"/>
</dbReference>
<protein>
    <submittedName>
        <fullName evidence="2">KAP P-loop domain protein</fullName>
    </submittedName>
</protein>
<evidence type="ECO:0000259" key="1">
    <source>
        <dbReference type="Pfam" id="PF07693"/>
    </source>
</evidence>
<evidence type="ECO:0000313" key="2">
    <source>
        <dbReference type="EMBL" id="ADQ78848.1"/>
    </source>
</evidence>
<dbReference type="InterPro" id="IPR011646">
    <property type="entry name" value="KAP_P-loop"/>
</dbReference>
<keyword evidence="3" id="KW-1185">Reference proteome</keyword>
<evidence type="ECO:0000313" key="3">
    <source>
        <dbReference type="Proteomes" id="UP000008718"/>
    </source>
</evidence>
<dbReference type="PANTHER" id="PTHR22674:SF6">
    <property type="entry name" value="NTPASE KAP FAMILY P-LOOP DOMAIN-CONTAINING PROTEIN 1"/>
    <property type="match status" value="1"/>
</dbReference>
<dbReference type="eggNOG" id="COG4928">
    <property type="taxonomic scope" value="Bacteria"/>
</dbReference>
<dbReference type="OrthoDB" id="88903at2"/>
<proteinExistence type="predicted"/>
<organism evidence="2 3">
    <name type="scientific">Paludibacter propionicigenes (strain DSM 17365 / JCM 13257 / WB4)</name>
    <dbReference type="NCBI Taxonomy" id="694427"/>
    <lineage>
        <taxon>Bacteria</taxon>
        <taxon>Pseudomonadati</taxon>
        <taxon>Bacteroidota</taxon>
        <taxon>Bacteroidia</taxon>
        <taxon>Bacteroidales</taxon>
        <taxon>Paludibacteraceae</taxon>
        <taxon>Paludibacter</taxon>
    </lineage>
</organism>
<sequence>MKLKHELEINKENPFKNCKLDRKKYAPALTNMLETFPNGFVMAIDNEWGTGKTTFVQMWKASIEKDYKTIYFNAWENDFDNDVLAALMGELGTLRSSGTETTFKEVVKKGAILSKNILPILIEAAANKYIGEGVVSKVAAELAKSSGEIMLEQVTEYTNKKKGLVEFRDSLAKYIEETKEGKPIVFIIDELDRCRPDYAVEVLEKVKHFFSVKGIVFVLSINKNELKNAIHGVYNSANINADDYLRRFIDIEYSIPEPDKEKFCNYLYSYYEFEDLVEYNRGHKEFLNLAYSLFSVNSTTLRQQEKIFAYARIVFNSFGNSLYQYCNEVGFILVYSKCIFPSFYTKLKQKHYSIQELYDELQKILPLPMSNQQRIISTESLLLFLYNGYYFYPNVPPNLLGDGETGLSINIDTKDLKEKFTNSLTWIHSDHSINDRYDLLKELFNYIDLINIS</sequence>
<dbReference type="AlphaFoldDB" id="E4T2A4"/>
<dbReference type="InterPro" id="IPR052754">
    <property type="entry name" value="NTPase_KAP_P-loop"/>
</dbReference>
<accession>E4T2A4</accession>
<dbReference type="InterPro" id="IPR027417">
    <property type="entry name" value="P-loop_NTPase"/>
</dbReference>
<name>E4T2A4_PALPW</name>
<dbReference type="SUPFAM" id="SSF52540">
    <property type="entry name" value="P-loop containing nucleoside triphosphate hydrolases"/>
    <property type="match status" value="1"/>
</dbReference>
<dbReference type="EMBL" id="CP002345">
    <property type="protein sequence ID" value="ADQ78848.1"/>
    <property type="molecule type" value="Genomic_DNA"/>
</dbReference>
<dbReference type="PANTHER" id="PTHR22674">
    <property type="entry name" value="NTPASE, KAP FAMILY P-LOOP DOMAIN-CONTAINING 1"/>
    <property type="match status" value="1"/>
</dbReference>
<dbReference type="Gene3D" id="3.40.50.300">
    <property type="entry name" value="P-loop containing nucleotide triphosphate hydrolases"/>
    <property type="match status" value="1"/>
</dbReference>
<dbReference type="Proteomes" id="UP000008718">
    <property type="component" value="Chromosome"/>
</dbReference>
<dbReference type="HOGENOM" id="CLU_039725_3_2_10"/>
<reference key="1">
    <citation type="submission" date="2010-11" db="EMBL/GenBank/DDBJ databases">
        <title>The complete genome of Paludibacter propionicigenes DSM 17365.</title>
        <authorList>
            <consortium name="US DOE Joint Genome Institute (JGI-PGF)"/>
            <person name="Lucas S."/>
            <person name="Copeland A."/>
            <person name="Lapidus A."/>
            <person name="Bruce D."/>
            <person name="Goodwin L."/>
            <person name="Pitluck S."/>
            <person name="Kyrpides N."/>
            <person name="Mavromatis K."/>
            <person name="Ivanova N."/>
            <person name="Munk A.C."/>
            <person name="Brettin T."/>
            <person name="Detter J.C."/>
            <person name="Han C."/>
            <person name="Tapia R."/>
            <person name="Land M."/>
            <person name="Hauser L."/>
            <person name="Markowitz V."/>
            <person name="Cheng J.-F."/>
            <person name="Hugenholtz P."/>
            <person name="Woyke T."/>
            <person name="Wu D."/>
            <person name="Gronow S."/>
            <person name="Wellnitz S."/>
            <person name="Brambilla E."/>
            <person name="Klenk H.-P."/>
            <person name="Eisen J.A."/>
        </authorList>
    </citation>
    <scope>NUCLEOTIDE SEQUENCE</scope>
    <source>
        <strain>WB4</strain>
    </source>
</reference>
<reference evidence="2 3" key="2">
    <citation type="journal article" date="2011" name="Stand. Genomic Sci.">
        <title>Complete genome sequence of Paludibacter propionicigenes type strain (WB4).</title>
        <authorList>
            <person name="Gronow S."/>
            <person name="Munk C."/>
            <person name="Lapidus A."/>
            <person name="Nolan M."/>
            <person name="Lucas S."/>
            <person name="Hammon N."/>
            <person name="Deshpande S."/>
            <person name="Cheng J.F."/>
            <person name="Tapia R."/>
            <person name="Han C."/>
            <person name="Goodwin L."/>
            <person name="Pitluck S."/>
            <person name="Liolios K."/>
            <person name="Ivanova N."/>
            <person name="Mavromatis K."/>
            <person name="Mikhailova N."/>
            <person name="Pati A."/>
            <person name="Chen A."/>
            <person name="Palaniappan K."/>
            <person name="Land M."/>
            <person name="Hauser L."/>
            <person name="Chang Y.J."/>
            <person name="Jeffries C.D."/>
            <person name="Brambilla E."/>
            <person name="Rohde M."/>
            <person name="Goker M."/>
            <person name="Detter J.C."/>
            <person name="Woyke T."/>
            <person name="Bristow J."/>
            <person name="Eisen J.A."/>
            <person name="Markowitz V."/>
            <person name="Hugenholtz P."/>
            <person name="Kyrpides N.C."/>
            <person name="Klenk H.P."/>
        </authorList>
    </citation>
    <scope>NUCLEOTIDE SEQUENCE [LARGE SCALE GENOMIC DNA]</scope>
    <source>
        <strain evidence="3">DSM 17365 / JCM 13257 / WB4</strain>
    </source>
</reference>
<feature type="domain" description="KAP NTPase" evidence="1">
    <location>
        <begin position="22"/>
        <end position="270"/>
    </location>
</feature>
<gene>
    <name evidence="2" type="ordered locus">Palpr_0692</name>
</gene>
<dbReference type="RefSeq" id="WP_013444217.1">
    <property type="nucleotide sequence ID" value="NC_014734.1"/>
</dbReference>
<dbReference type="KEGG" id="ppn:Palpr_0692"/>